<accession>A0ABV4JXH5</accession>
<evidence type="ECO:0000313" key="3">
    <source>
        <dbReference type="Proteomes" id="UP001568698"/>
    </source>
</evidence>
<dbReference type="EMBL" id="JBGLYH010000002">
    <property type="protein sequence ID" value="MEZ7195413.1"/>
    <property type="molecule type" value="Genomic_DNA"/>
</dbReference>
<feature type="transmembrane region" description="Helical" evidence="1">
    <location>
        <begin position="115"/>
        <end position="136"/>
    </location>
</feature>
<keyword evidence="1" id="KW-0812">Transmembrane</keyword>
<feature type="transmembrane region" description="Helical" evidence="1">
    <location>
        <begin position="70"/>
        <end position="95"/>
    </location>
</feature>
<gene>
    <name evidence="2" type="ORF">AB6M95_01515</name>
</gene>
<comment type="caution">
    <text evidence="2">The sequence shown here is derived from an EMBL/GenBank/DDBJ whole genome shotgun (WGS) entry which is preliminary data.</text>
</comment>
<name>A0ABV4JXH5_9BACT</name>
<keyword evidence="1" id="KW-1133">Transmembrane helix</keyword>
<sequence>MGIWSTLFGGGAAKVVDSVGGVLDNLFTSDEEREEAKRLMAQIDDKPHQDQRDINKVEAATAGKWSWHNALGWVCAISLFFYFVPQYLIAAIIWAKAALSAGWANGVFSMPPFPASADGLLELVVAMLGLAGKVTIERIAKVRPKWRP</sequence>
<proteinExistence type="predicted"/>
<evidence type="ECO:0008006" key="4">
    <source>
        <dbReference type="Google" id="ProtNLM"/>
    </source>
</evidence>
<protein>
    <recommendedName>
        <fullName evidence="4">Holin of 3TMs, for gene-transfer release</fullName>
    </recommendedName>
</protein>
<evidence type="ECO:0000256" key="1">
    <source>
        <dbReference type="SAM" id="Phobius"/>
    </source>
</evidence>
<evidence type="ECO:0000313" key="2">
    <source>
        <dbReference type="EMBL" id="MEZ7195413.1"/>
    </source>
</evidence>
<keyword evidence="3" id="KW-1185">Reference proteome</keyword>
<dbReference type="RefSeq" id="WP_371384964.1">
    <property type="nucleotide sequence ID" value="NZ_JBGLYH010000002.1"/>
</dbReference>
<organism evidence="2 3">
    <name type="scientific">Pseudodesulfovibrio karagichevae</name>
    <dbReference type="NCBI Taxonomy" id="3239305"/>
    <lineage>
        <taxon>Bacteria</taxon>
        <taxon>Pseudomonadati</taxon>
        <taxon>Thermodesulfobacteriota</taxon>
        <taxon>Desulfovibrionia</taxon>
        <taxon>Desulfovibrionales</taxon>
        <taxon>Desulfovibrionaceae</taxon>
    </lineage>
</organism>
<reference evidence="2 3" key="1">
    <citation type="submission" date="2024-08" db="EMBL/GenBank/DDBJ databases">
        <title>Sulfate-reducing bacteria isolated from formation water of the oil field in Kazakhstan and description of Pseudodesulfovibrio sp.</title>
        <authorList>
            <person name="Bidzhieva S.K."/>
            <person name="Tourova T.P."/>
            <person name="Grouzdev D.S."/>
            <person name="Beletsky A.V."/>
            <person name="Sokolova D.S."/>
            <person name="Samigullina S.R."/>
            <person name="Poltaraus A.B."/>
            <person name="Avtukh A.N."/>
            <person name="Tereshina V.M."/>
            <person name="Zhaparov N.S."/>
            <person name="Mardanov A.V."/>
            <person name="Nazina T.N."/>
        </authorList>
    </citation>
    <scope>NUCLEOTIDE SEQUENCE [LARGE SCALE GENOMIC DNA]</scope>
    <source>
        <strain evidence="2 3">9FUS</strain>
    </source>
</reference>
<keyword evidence="1" id="KW-0472">Membrane</keyword>
<dbReference type="Proteomes" id="UP001568698">
    <property type="component" value="Unassembled WGS sequence"/>
</dbReference>